<dbReference type="SUPFAM" id="SSF49265">
    <property type="entry name" value="Fibronectin type III"/>
    <property type="match status" value="2"/>
</dbReference>
<dbReference type="EMBL" id="LSYS01009367">
    <property type="protein sequence ID" value="OPJ66468.1"/>
    <property type="molecule type" value="Genomic_DNA"/>
</dbReference>
<accession>A0A1V4J2H5</accession>
<dbReference type="OrthoDB" id="8947665at2759"/>
<evidence type="ECO:0000256" key="1">
    <source>
        <dbReference type="SAM" id="MobiDB-lite"/>
    </source>
</evidence>
<evidence type="ECO:0000313" key="5">
    <source>
        <dbReference type="Proteomes" id="UP000190648"/>
    </source>
</evidence>
<feature type="compositionally biased region" description="Low complexity" evidence="1">
    <location>
        <begin position="550"/>
        <end position="561"/>
    </location>
</feature>
<reference evidence="4 5" key="1">
    <citation type="submission" date="2016-02" db="EMBL/GenBank/DDBJ databases">
        <title>Band-tailed pigeon sequencing and assembly.</title>
        <authorList>
            <person name="Soares A.E."/>
            <person name="Novak B.J."/>
            <person name="Rice E.S."/>
            <person name="O'Connell B."/>
            <person name="Chang D."/>
            <person name="Weber S."/>
            <person name="Shapiro B."/>
        </authorList>
    </citation>
    <scope>NUCLEOTIDE SEQUENCE [LARGE SCALE GENOMIC DNA]</scope>
    <source>
        <strain evidence="4">BTP2013</strain>
        <tissue evidence="4">Blood</tissue>
    </source>
</reference>
<feature type="region of interest" description="Disordered" evidence="1">
    <location>
        <begin position="542"/>
        <end position="582"/>
    </location>
</feature>
<feature type="compositionally biased region" description="Acidic residues" evidence="1">
    <location>
        <begin position="393"/>
        <end position="402"/>
    </location>
</feature>
<dbReference type="Gene3D" id="2.60.40.10">
    <property type="entry name" value="Immunoglobulins"/>
    <property type="match status" value="2"/>
</dbReference>
<organism evidence="4 5">
    <name type="scientific">Patagioenas fasciata monilis</name>
    <dbReference type="NCBI Taxonomy" id="372326"/>
    <lineage>
        <taxon>Eukaryota</taxon>
        <taxon>Metazoa</taxon>
        <taxon>Chordata</taxon>
        <taxon>Craniata</taxon>
        <taxon>Vertebrata</taxon>
        <taxon>Euteleostomi</taxon>
        <taxon>Archelosauria</taxon>
        <taxon>Archosauria</taxon>
        <taxon>Dinosauria</taxon>
        <taxon>Saurischia</taxon>
        <taxon>Theropoda</taxon>
        <taxon>Coelurosauria</taxon>
        <taxon>Aves</taxon>
        <taxon>Neognathae</taxon>
        <taxon>Neoaves</taxon>
        <taxon>Columbimorphae</taxon>
        <taxon>Columbiformes</taxon>
        <taxon>Columbidae</taxon>
        <taxon>Patagioenas</taxon>
    </lineage>
</organism>
<feature type="region of interest" description="Disordered" evidence="1">
    <location>
        <begin position="384"/>
        <end position="472"/>
    </location>
</feature>
<feature type="domain" description="Interferon/interleukin receptor" evidence="3">
    <location>
        <begin position="201"/>
        <end position="305"/>
    </location>
</feature>
<gene>
    <name evidence="4" type="primary">IFNAR2</name>
    <name evidence="4" type="ORF">AV530_016525</name>
</gene>
<proteinExistence type="predicted"/>
<dbReference type="AlphaFoldDB" id="A0A1V4J2H5"/>
<feature type="compositionally biased region" description="Basic and acidic residues" evidence="1">
    <location>
        <begin position="573"/>
        <end position="582"/>
    </location>
</feature>
<dbReference type="InterPro" id="IPR013783">
    <property type="entry name" value="Ig-like_fold"/>
</dbReference>
<dbReference type="InterPro" id="IPR003961">
    <property type="entry name" value="FN3_dom"/>
</dbReference>
<keyword evidence="4" id="KW-0675">Receptor</keyword>
<name>A0A1V4J2H5_PATFA</name>
<feature type="compositionally biased region" description="Low complexity" evidence="1">
    <location>
        <begin position="432"/>
        <end position="449"/>
    </location>
</feature>
<dbReference type="InterPro" id="IPR050650">
    <property type="entry name" value="Type-II_Cytokine-TF_Rcpt"/>
</dbReference>
<dbReference type="GO" id="GO:0042018">
    <property type="term" value="F:interleukin-22 receptor activity"/>
    <property type="evidence" value="ECO:0007669"/>
    <property type="project" value="TreeGrafter"/>
</dbReference>
<protein>
    <submittedName>
        <fullName evidence="4">Interferon alpha/beta receptor 2 isoform B</fullName>
    </submittedName>
</protein>
<comment type="caution">
    <text evidence="4">The sequence shown here is derived from an EMBL/GenBank/DDBJ whole genome shotgun (WGS) entry which is preliminary data.</text>
</comment>
<evidence type="ECO:0000259" key="3">
    <source>
        <dbReference type="Pfam" id="PF09294"/>
    </source>
</evidence>
<dbReference type="Proteomes" id="UP000190648">
    <property type="component" value="Unassembled WGS sequence"/>
</dbReference>
<feature type="domain" description="Fibronectin type-III" evidence="2">
    <location>
        <begin position="102"/>
        <end position="184"/>
    </location>
</feature>
<dbReference type="PANTHER" id="PTHR20859">
    <property type="entry name" value="INTERFERON/INTERLEUKIN RECEPTOR"/>
    <property type="match status" value="1"/>
</dbReference>
<dbReference type="Pfam" id="PF01108">
    <property type="entry name" value="Tissue_fac"/>
    <property type="match status" value="1"/>
</dbReference>
<evidence type="ECO:0000313" key="4">
    <source>
        <dbReference type="EMBL" id="OPJ66468.1"/>
    </source>
</evidence>
<dbReference type="InterPro" id="IPR036116">
    <property type="entry name" value="FN3_sf"/>
</dbReference>
<feature type="compositionally biased region" description="Acidic residues" evidence="1">
    <location>
        <begin position="450"/>
        <end position="468"/>
    </location>
</feature>
<keyword evidence="5" id="KW-1185">Reference proteome</keyword>
<dbReference type="Pfam" id="PF09294">
    <property type="entry name" value="Interfer-bind"/>
    <property type="match status" value="1"/>
</dbReference>
<dbReference type="STRING" id="372326.A0A1V4J2H5"/>
<evidence type="ECO:0000259" key="2">
    <source>
        <dbReference type="Pfam" id="PF01108"/>
    </source>
</evidence>
<dbReference type="GO" id="GO:0005886">
    <property type="term" value="C:plasma membrane"/>
    <property type="evidence" value="ECO:0007669"/>
    <property type="project" value="TreeGrafter"/>
</dbReference>
<dbReference type="PANTHER" id="PTHR20859:SF84">
    <property type="entry name" value="INTERFERON ALPHA_BETA RECEPTOR 2"/>
    <property type="match status" value="1"/>
</dbReference>
<dbReference type="InterPro" id="IPR015373">
    <property type="entry name" value="Interferon/interleukin_rcp_dom"/>
</dbReference>
<sequence>MGSRRRAELQGWRLLGGIADALKRKTIKTSKVKVLNIYPVTSYSHAKTLSRGRLTSQLRVQKQNVYFAISRLYFLITMETLMDGPMYFYQIVYISVLSTACWSLPESGPPRNPRMESRNFQHVLSWQAKSSSTVPTYYRVLYRDSRSWKTAKQCSNITQLSCNLTEDFEDIRTEYAAFVQSFIGTEAFNSSVLSFMPFTDTHLGPPEVNISSCLNCINVTIKLPASHLTKNGKLLSLIHIYKVLYYNITLKSLDGEHKRPHENTTKEIFNTVIGELYPSRNYCVSVTVTASLNKNFITSDWKCVTADSVAQQGYSILTIAGAVCFSLMVAAALKYMHAGGYILLKTSLPRTLVFIRTLAYSPWTPKSEETASVEIIYREVKKRATESSGGGVSDEDDSDDSDSNAISNHDYTRRDILSRVPHSSDVPNGFMQSSTNSTSDDSSSQASENPDAEPEEFEEHETDIEEDKDTSRELLNPFSEVNSGYSSRQRNSACFTINLKTVLLGASEENGDSSAALLAAQEDAADWQCTRALEAKLLDDTESVQKPCCHNSSHEWQNSSHSSDESDSSDSDMSQKPEYLRR</sequence>